<accession>A0A086JSE7</accession>
<feature type="compositionally biased region" description="Basic residues" evidence="1">
    <location>
        <begin position="108"/>
        <end position="128"/>
    </location>
</feature>
<dbReference type="VEuPathDB" id="ToxoDB:TGP89_262935"/>
<feature type="compositionally biased region" description="Basic and acidic residues" evidence="1">
    <location>
        <begin position="337"/>
        <end position="359"/>
    </location>
</feature>
<sequence>MQASGASEDRSAVAAPSVQKSGYSRDSRMRYQHMRCSGGEQKNRLRDGSRNRCSESPARERLSRHRTRQSSRDLRPSPGRAERYRSRNDGQRATHGARYCRHSPTNSRHYRSSFRRVSRSRSCRRASPYHRENDTRRRNDSRTRSSAYKSRSSVGQRGDSPSPKRQEKSETNGRPDSHMRSRAAPAIATIGSRESFRRATGQTVPRRCSDSPCSSRSRQSRSRARKNGSREARRSQPRRSGPWTRTSSLDRPLNRESLGVKRDQNKVNQGAMVEAKCPESERACVGAHLPSRSRSLRSVSASGSSEVSGSRQRVVPDDNRNSTDGAAHFVNQTNTGDKAEQAVDHDGVHHGESQEKGEDVGEPQRTAAESDSAASAHELVGLGRRKRVRSLDREESINRQSLPPRVDDESQALNREHPSTTEKRGIADHAAPCDVEQGKRRVLQSLNAKDNGQQHGMESSVARNYGRDTSEALSRCADGRLVLANEVAGPDTRASELSRDMKVQRRRAFRKEPFQRERHLHHEKRVTVERANIGPTADPASTGFGRHLSDRQPSRILRQPLPVGTQYGRHLRNNPPLLGQRQQDYQRSSRRFPLNSGSLGPPLSRSQWSYPPSQWSAPTVVQHTYPVSSIQRPPTRSSPWNGGPGRQNSKWTHDMYEQIAHEPERNRKRFNLYGETLEAVD</sequence>
<organism evidence="2 3">
    <name type="scientific">Toxoplasma gondii p89</name>
    <dbReference type="NCBI Taxonomy" id="943119"/>
    <lineage>
        <taxon>Eukaryota</taxon>
        <taxon>Sar</taxon>
        <taxon>Alveolata</taxon>
        <taxon>Apicomplexa</taxon>
        <taxon>Conoidasida</taxon>
        <taxon>Coccidia</taxon>
        <taxon>Eucoccidiorida</taxon>
        <taxon>Eimeriorina</taxon>
        <taxon>Sarcocystidae</taxon>
        <taxon>Toxoplasma</taxon>
    </lineage>
</organism>
<feature type="compositionally biased region" description="Basic residues" evidence="1">
    <location>
        <begin position="218"/>
        <end position="227"/>
    </location>
</feature>
<dbReference type="AlphaFoldDB" id="A0A086JSE7"/>
<evidence type="ECO:0000313" key="2">
    <source>
        <dbReference type="EMBL" id="KFG35065.1"/>
    </source>
</evidence>
<feature type="region of interest" description="Disordered" evidence="1">
    <location>
        <begin position="533"/>
        <end position="605"/>
    </location>
</feature>
<feature type="compositionally biased region" description="Basic and acidic residues" evidence="1">
    <location>
        <begin position="162"/>
        <end position="179"/>
    </location>
</feature>
<feature type="compositionally biased region" description="Polar residues" evidence="1">
    <location>
        <begin position="629"/>
        <end position="650"/>
    </location>
</feature>
<name>A0A086JSE7_TOXGO</name>
<dbReference type="EMBL" id="AEYI02001624">
    <property type="protein sequence ID" value="KFG35065.1"/>
    <property type="molecule type" value="Genomic_DNA"/>
</dbReference>
<comment type="caution">
    <text evidence="2">The sequence shown here is derived from an EMBL/GenBank/DDBJ whole genome shotgun (WGS) entry which is preliminary data.</text>
</comment>
<feature type="compositionally biased region" description="Basic and acidic residues" evidence="1">
    <location>
        <begin position="70"/>
        <end position="92"/>
    </location>
</feature>
<reference evidence="2 3" key="1">
    <citation type="submission" date="2014-03" db="EMBL/GenBank/DDBJ databases">
        <authorList>
            <person name="Sibley D."/>
            <person name="Venepally P."/>
            <person name="Karamycheva S."/>
            <person name="Hadjithomas M."/>
            <person name="Khan A."/>
            <person name="Brunk B."/>
            <person name="Roos D."/>
            <person name="Caler E."/>
            <person name="Lorenzi H."/>
        </authorList>
    </citation>
    <scope>NUCLEOTIDE SEQUENCE [LARGE SCALE GENOMIC DNA]</scope>
    <source>
        <strain evidence="3">p89</strain>
    </source>
</reference>
<evidence type="ECO:0000256" key="1">
    <source>
        <dbReference type="SAM" id="MobiDB-lite"/>
    </source>
</evidence>
<gene>
    <name evidence="2" type="ORF">TGP89_262935</name>
</gene>
<feature type="compositionally biased region" description="Low complexity" evidence="1">
    <location>
        <begin position="367"/>
        <end position="376"/>
    </location>
</feature>
<feature type="compositionally biased region" description="Basic and acidic residues" evidence="1">
    <location>
        <begin position="129"/>
        <end position="143"/>
    </location>
</feature>
<feature type="compositionally biased region" description="Basic and acidic residues" evidence="1">
    <location>
        <begin position="252"/>
        <end position="265"/>
    </location>
</feature>
<feature type="compositionally biased region" description="Basic and acidic residues" evidence="1">
    <location>
        <begin position="41"/>
        <end position="61"/>
    </location>
</feature>
<feature type="region of interest" description="Disordered" evidence="1">
    <location>
        <begin position="1"/>
        <end position="430"/>
    </location>
</feature>
<evidence type="ECO:0000313" key="3">
    <source>
        <dbReference type="Proteomes" id="UP000028828"/>
    </source>
</evidence>
<dbReference type="Proteomes" id="UP000028828">
    <property type="component" value="Unassembled WGS sequence"/>
</dbReference>
<proteinExistence type="predicted"/>
<protein>
    <submittedName>
        <fullName evidence="2">Uncharacterized protein</fullName>
    </submittedName>
</protein>
<feature type="compositionally biased region" description="Low complexity" evidence="1">
    <location>
        <begin position="292"/>
        <end position="313"/>
    </location>
</feature>
<feature type="compositionally biased region" description="Basic and acidic residues" evidence="1">
    <location>
        <begin position="414"/>
        <end position="427"/>
    </location>
</feature>
<dbReference type="OrthoDB" id="10340816at2759"/>
<feature type="region of interest" description="Disordered" evidence="1">
    <location>
        <begin position="629"/>
        <end position="651"/>
    </location>
</feature>